<sequence length="315" mass="34223">MTDPPEGLEHWSPQSVTPIDLVVTLGGDGTILRASSLFRRGRIPPVLSFSMGSLGFLLPFHIDSFPKVLARIFAGEATTMERMRLGCTFLDAEEQRTDGGEDIACGLEGWQVMNEVTLHRGRSAHLNRIDAYVDGTHLTEAVSDGLIVATPTGSTAYSLSSGGPIVHPSVRTILLTPICPRSLSFRPLLLPGTSEIQLRVHKDSRAPAEVSMDGQEARTLHPGESVKIRVSRWPVPCVARWSPSASSRVTVPPQDLALPVVGVDASGLMDDPTSHSPLSQLDETDGEDEWVRDINTLLQFNAAFRNKALLRHAQL</sequence>
<evidence type="ECO:0000256" key="7">
    <source>
        <dbReference type="ARBA" id="ARBA00023027"/>
    </source>
</evidence>
<dbReference type="GO" id="GO:0005524">
    <property type="term" value="F:ATP binding"/>
    <property type="evidence" value="ECO:0007669"/>
    <property type="project" value="UniProtKB-KW"/>
</dbReference>
<dbReference type="GO" id="GO:0006741">
    <property type="term" value="P:NADP+ biosynthetic process"/>
    <property type="evidence" value="ECO:0007669"/>
    <property type="project" value="InterPro"/>
</dbReference>
<accession>A0A164MZ26</accession>
<dbReference type="Gene3D" id="3.40.50.10330">
    <property type="entry name" value="Probable inorganic polyphosphate/atp-NAD kinase, domain 1"/>
    <property type="match status" value="1"/>
</dbReference>
<reference evidence="8 9" key="1">
    <citation type="journal article" date="2016" name="Mol. Biol. Evol.">
        <title>Comparative Genomics of Early-Diverging Mushroom-Forming Fungi Provides Insights into the Origins of Lignocellulose Decay Capabilities.</title>
        <authorList>
            <person name="Nagy L.G."/>
            <person name="Riley R."/>
            <person name="Tritt A."/>
            <person name="Adam C."/>
            <person name="Daum C."/>
            <person name="Floudas D."/>
            <person name="Sun H."/>
            <person name="Yadav J.S."/>
            <person name="Pangilinan J."/>
            <person name="Larsson K.H."/>
            <person name="Matsuura K."/>
            <person name="Barry K."/>
            <person name="Labutti K."/>
            <person name="Kuo R."/>
            <person name="Ohm R.A."/>
            <person name="Bhattacharya S.S."/>
            <person name="Shirouzu T."/>
            <person name="Yoshinaga Y."/>
            <person name="Martin F.M."/>
            <person name="Grigoriev I.V."/>
            <person name="Hibbett D.S."/>
        </authorList>
    </citation>
    <scope>NUCLEOTIDE SEQUENCE [LARGE SCALE GENOMIC DNA]</scope>
    <source>
        <strain evidence="8 9">HHB9708</strain>
    </source>
</reference>
<dbReference type="InterPro" id="IPR017438">
    <property type="entry name" value="ATP-NAD_kinase_N"/>
</dbReference>
<evidence type="ECO:0000313" key="9">
    <source>
        <dbReference type="Proteomes" id="UP000076722"/>
    </source>
</evidence>
<dbReference type="FunFam" id="2.60.200.30:FF:000009">
    <property type="entry name" value="Poly(P)/ATP NAD kinase"/>
    <property type="match status" value="1"/>
</dbReference>
<dbReference type="Proteomes" id="UP000076722">
    <property type="component" value="Unassembled WGS sequence"/>
</dbReference>
<dbReference type="InterPro" id="IPR002504">
    <property type="entry name" value="NADK"/>
</dbReference>
<evidence type="ECO:0000256" key="5">
    <source>
        <dbReference type="ARBA" id="ARBA00022840"/>
    </source>
</evidence>
<keyword evidence="2" id="KW-0808">Transferase</keyword>
<keyword evidence="5" id="KW-0067">ATP-binding</keyword>
<dbReference type="InterPro" id="IPR016064">
    <property type="entry name" value="NAD/diacylglycerol_kinase_sf"/>
</dbReference>
<keyword evidence="7" id="KW-0520">NAD</keyword>
<dbReference type="Pfam" id="PF01513">
    <property type="entry name" value="NAD_kinase"/>
    <property type="match status" value="1"/>
</dbReference>
<evidence type="ECO:0000256" key="6">
    <source>
        <dbReference type="ARBA" id="ARBA00022857"/>
    </source>
</evidence>
<dbReference type="InterPro" id="IPR017437">
    <property type="entry name" value="ATP-NAD_kinase_PpnK-typ_C"/>
</dbReference>
<keyword evidence="4 8" id="KW-0418">Kinase</keyword>
<dbReference type="AlphaFoldDB" id="A0A164MZ26"/>
<evidence type="ECO:0000256" key="2">
    <source>
        <dbReference type="ARBA" id="ARBA00022679"/>
    </source>
</evidence>
<dbReference type="PANTHER" id="PTHR20275:SF26">
    <property type="entry name" value="NADH KINASE POS5, MITOCHONDRIAL"/>
    <property type="match status" value="1"/>
</dbReference>
<dbReference type="STRING" id="1314777.A0A164MZ26"/>
<proteinExistence type="inferred from homology"/>
<evidence type="ECO:0000256" key="4">
    <source>
        <dbReference type="ARBA" id="ARBA00022777"/>
    </source>
</evidence>
<evidence type="ECO:0000313" key="8">
    <source>
        <dbReference type="EMBL" id="KZS87192.1"/>
    </source>
</evidence>
<dbReference type="Pfam" id="PF20143">
    <property type="entry name" value="NAD_kinase_C"/>
    <property type="match status" value="1"/>
</dbReference>
<keyword evidence="6" id="KW-0521">NADP</keyword>
<gene>
    <name evidence="8" type="ORF">SISNIDRAFT_461129</name>
</gene>
<evidence type="ECO:0000256" key="3">
    <source>
        <dbReference type="ARBA" id="ARBA00022741"/>
    </source>
</evidence>
<dbReference type="PANTHER" id="PTHR20275">
    <property type="entry name" value="NAD KINASE"/>
    <property type="match status" value="1"/>
</dbReference>
<dbReference type="OrthoDB" id="24581at2759"/>
<dbReference type="GO" id="GO:0019674">
    <property type="term" value="P:NAD+ metabolic process"/>
    <property type="evidence" value="ECO:0007669"/>
    <property type="project" value="InterPro"/>
</dbReference>
<organism evidence="8 9">
    <name type="scientific">Sistotremastrum niveocremeum HHB9708</name>
    <dbReference type="NCBI Taxonomy" id="1314777"/>
    <lineage>
        <taxon>Eukaryota</taxon>
        <taxon>Fungi</taxon>
        <taxon>Dikarya</taxon>
        <taxon>Basidiomycota</taxon>
        <taxon>Agaricomycotina</taxon>
        <taxon>Agaricomycetes</taxon>
        <taxon>Sistotremastrales</taxon>
        <taxon>Sistotremastraceae</taxon>
        <taxon>Sertulicium</taxon>
        <taxon>Sertulicium niveocremeum</taxon>
    </lineage>
</organism>
<keyword evidence="9" id="KW-1185">Reference proteome</keyword>
<dbReference type="GO" id="GO:0003951">
    <property type="term" value="F:NAD+ kinase activity"/>
    <property type="evidence" value="ECO:0007669"/>
    <property type="project" value="InterPro"/>
</dbReference>
<dbReference type="Gene3D" id="2.60.200.30">
    <property type="entry name" value="Probable inorganic polyphosphate/atp-NAD kinase, domain 2"/>
    <property type="match status" value="1"/>
</dbReference>
<name>A0A164MZ26_9AGAM</name>
<dbReference type="SUPFAM" id="SSF111331">
    <property type="entry name" value="NAD kinase/diacylglycerol kinase-like"/>
    <property type="match status" value="1"/>
</dbReference>
<dbReference type="EMBL" id="KV419454">
    <property type="protein sequence ID" value="KZS87192.1"/>
    <property type="molecule type" value="Genomic_DNA"/>
</dbReference>
<evidence type="ECO:0000256" key="1">
    <source>
        <dbReference type="ARBA" id="ARBA00010995"/>
    </source>
</evidence>
<dbReference type="HAMAP" id="MF_00361">
    <property type="entry name" value="NAD_kinase"/>
    <property type="match status" value="1"/>
</dbReference>
<keyword evidence="3" id="KW-0547">Nucleotide-binding</keyword>
<protein>
    <submittedName>
        <fullName evidence="8">ATP-NAD kinase</fullName>
    </submittedName>
</protein>
<comment type="similarity">
    <text evidence="1">Belongs to the NAD kinase family.</text>
</comment>